<dbReference type="Proteomes" id="UP000316426">
    <property type="component" value="Chromosome"/>
</dbReference>
<evidence type="ECO:0000313" key="4">
    <source>
        <dbReference type="Proteomes" id="UP000316426"/>
    </source>
</evidence>
<feature type="domain" description="VWFA" evidence="2">
    <location>
        <begin position="142"/>
        <end position="293"/>
    </location>
</feature>
<keyword evidence="1" id="KW-1133">Transmembrane helix</keyword>
<evidence type="ECO:0000313" key="3">
    <source>
        <dbReference type="EMBL" id="QDV72251.1"/>
    </source>
</evidence>
<protein>
    <recommendedName>
        <fullName evidence="2">VWFA domain-containing protein</fullName>
    </recommendedName>
</protein>
<dbReference type="SUPFAM" id="SSF53300">
    <property type="entry name" value="vWA-like"/>
    <property type="match status" value="1"/>
</dbReference>
<dbReference type="EMBL" id="CP036349">
    <property type="protein sequence ID" value="QDV72251.1"/>
    <property type="molecule type" value="Genomic_DNA"/>
</dbReference>
<dbReference type="PROSITE" id="PS50234">
    <property type="entry name" value="VWFA"/>
    <property type="match status" value="1"/>
</dbReference>
<evidence type="ECO:0000256" key="1">
    <source>
        <dbReference type="SAM" id="Phobius"/>
    </source>
</evidence>
<dbReference type="AlphaFoldDB" id="A0A518K376"/>
<dbReference type="RefSeq" id="WP_145106254.1">
    <property type="nucleotide sequence ID" value="NZ_CP036349.1"/>
</dbReference>
<dbReference type="Pfam" id="PF13768">
    <property type="entry name" value="VWA_3"/>
    <property type="match status" value="1"/>
</dbReference>
<evidence type="ECO:0000259" key="2">
    <source>
        <dbReference type="PROSITE" id="PS50234"/>
    </source>
</evidence>
<gene>
    <name evidence="3" type="ORF">Spa11_04240</name>
</gene>
<name>A0A518K376_9BACT</name>
<dbReference type="InterPro" id="IPR002035">
    <property type="entry name" value="VWF_A"/>
</dbReference>
<proteinExistence type="predicted"/>
<dbReference type="KEGG" id="bmei:Spa11_04240"/>
<dbReference type="Gene3D" id="3.40.50.410">
    <property type="entry name" value="von Willebrand factor, type A domain"/>
    <property type="match status" value="1"/>
</dbReference>
<keyword evidence="1" id="KW-0472">Membrane</keyword>
<accession>A0A518K376</accession>
<feature type="transmembrane region" description="Helical" evidence="1">
    <location>
        <begin position="20"/>
        <end position="39"/>
    </location>
</feature>
<keyword evidence="1" id="KW-0812">Transmembrane</keyword>
<organism evidence="3 4">
    <name type="scientific">Botrimarina mediterranea</name>
    <dbReference type="NCBI Taxonomy" id="2528022"/>
    <lineage>
        <taxon>Bacteria</taxon>
        <taxon>Pseudomonadati</taxon>
        <taxon>Planctomycetota</taxon>
        <taxon>Planctomycetia</taxon>
        <taxon>Pirellulales</taxon>
        <taxon>Lacipirellulaceae</taxon>
        <taxon>Botrimarina</taxon>
    </lineage>
</organism>
<dbReference type="InterPro" id="IPR036465">
    <property type="entry name" value="vWFA_dom_sf"/>
</dbReference>
<keyword evidence="4" id="KW-1185">Reference proteome</keyword>
<sequence length="300" mass="32357">MFAVFDNHAADKPNNADRGPAVLFSVLCHLALLLLLALLTSAGQGDGPLTLLASFDDGLDAEESLEGVPSVQLESELETPAALELSELLEESPVEAPRIDVGLLPSGASPGEVSANDSGSLSSSVPGAPQAEFFGVGSGGRSFVYVIDCSTSMIEQGKFEHAKQELMRSLRALQPSQKYLIVLFSDGAYPMDDLEPIKANKRNLDKTAQWLYALEPEGGTNPLPALLYALSLEPSAVFFLSDGRFEPLVIETIRKENRPGRDQVPIHTISFYTRQTEGMMKFLARLSGGTYKFVAPLEQP</sequence>
<dbReference type="PANTHER" id="PTHR45737">
    <property type="entry name" value="VON WILLEBRAND FACTOR A DOMAIN-CONTAINING PROTEIN 5A"/>
    <property type="match status" value="1"/>
</dbReference>
<dbReference type="PANTHER" id="PTHR45737:SF6">
    <property type="entry name" value="VON WILLEBRAND FACTOR A DOMAIN-CONTAINING PROTEIN 5A"/>
    <property type="match status" value="1"/>
</dbReference>
<reference evidence="3 4" key="1">
    <citation type="submission" date="2019-02" db="EMBL/GenBank/DDBJ databases">
        <title>Deep-cultivation of Planctomycetes and their phenomic and genomic characterization uncovers novel biology.</title>
        <authorList>
            <person name="Wiegand S."/>
            <person name="Jogler M."/>
            <person name="Boedeker C."/>
            <person name="Pinto D."/>
            <person name="Vollmers J."/>
            <person name="Rivas-Marin E."/>
            <person name="Kohn T."/>
            <person name="Peeters S.H."/>
            <person name="Heuer A."/>
            <person name="Rast P."/>
            <person name="Oberbeckmann S."/>
            <person name="Bunk B."/>
            <person name="Jeske O."/>
            <person name="Meyerdierks A."/>
            <person name="Storesund J.E."/>
            <person name="Kallscheuer N."/>
            <person name="Luecker S."/>
            <person name="Lage O.M."/>
            <person name="Pohl T."/>
            <person name="Merkel B.J."/>
            <person name="Hornburger P."/>
            <person name="Mueller R.-W."/>
            <person name="Bruemmer F."/>
            <person name="Labrenz M."/>
            <person name="Spormann A.M."/>
            <person name="Op den Camp H."/>
            <person name="Overmann J."/>
            <person name="Amann R."/>
            <person name="Jetten M.S.M."/>
            <person name="Mascher T."/>
            <person name="Medema M.H."/>
            <person name="Devos D.P."/>
            <person name="Kaster A.-K."/>
            <person name="Ovreas L."/>
            <person name="Rohde M."/>
            <person name="Galperin M.Y."/>
            <person name="Jogler C."/>
        </authorList>
    </citation>
    <scope>NUCLEOTIDE SEQUENCE [LARGE SCALE GENOMIC DNA]</scope>
    <source>
        <strain evidence="3 4">Spa11</strain>
    </source>
</reference>